<dbReference type="InterPro" id="IPR007349">
    <property type="entry name" value="DUF418"/>
</dbReference>
<dbReference type="EMBL" id="AXNT01000003">
    <property type="protein sequence ID" value="KGM03827.1"/>
    <property type="molecule type" value="Genomic_DNA"/>
</dbReference>
<keyword evidence="2" id="KW-1133">Transmembrane helix</keyword>
<feature type="transmembrane region" description="Helical" evidence="2">
    <location>
        <begin position="160"/>
        <end position="175"/>
    </location>
</feature>
<evidence type="ECO:0000259" key="3">
    <source>
        <dbReference type="Pfam" id="PF04235"/>
    </source>
</evidence>
<evidence type="ECO:0000256" key="1">
    <source>
        <dbReference type="SAM" id="MobiDB-lite"/>
    </source>
</evidence>
<accession>A0A0A0BCK5</accession>
<reference evidence="4 5" key="1">
    <citation type="submission" date="2013-10" db="EMBL/GenBank/DDBJ databases">
        <authorList>
            <person name="Wang G."/>
            <person name="Zhuang W."/>
        </authorList>
    </citation>
    <scope>NUCLEOTIDE SEQUENCE [LARGE SCALE GENOMIC DNA]</scope>
    <source>
        <strain evidence="4 5">DSM 20118</strain>
    </source>
</reference>
<organism evidence="4 5">
    <name type="scientific">Cellulomonas cellasea DSM 20118</name>
    <dbReference type="NCBI Taxonomy" id="1408250"/>
    <lineage>
        <taxon>Bacteria</taxon>
        <taxon>Bacillati</taxon>
        <taxon>Actinomycetota</taxon>
        <taxon>Actinomycetes</taxon>
        <taxon>Micrococcales</taxon>
        <taxon>Cellulomonadaceae</taxon>
        <taxon>Cellulomonas</taxon>
    </lineage>
</organism>
<dbReference type="InterPro" id="IPR052529">
    <property type="entry name" value="Bact_Transport_Assoc"/>
</dbReference>
<dbReference type="RefSeq" id="WP_084142401.1">
    <property type="nucleotide sequence ID" value="NZ_AXNT01000003.1"/>
</dbReference>
<protein>
    <recommendedName>
        <fullName evidence="3">DUF418 domain-containing protein</fullName>
    </recommendedName>
</protein>
<evidence type="ECO:0000313" key="5">
    <source>
        <dbReference type="Proteomes" id="UP000029833"/>
    </source>
</evidence>
<feature type="transmembrane region" description="Helical" evidence="2">
    <location>
        <begin position="182"/>
        <end position="205"/>
    </location>
</feature>
<feature type="compositionally biased region" description="Pro residues" evidence="1">
    <location>
        <begin position="30"/>
        <end position="41"/>
    </location>
</feature>
<evidence type="ECO:0000313" key="4">
    <source>
        <dbReference type="EMBL" id="KGM03827.1"/>
    </source>
</evidence>
<dbReference type="Proteomes" id="UP000029833">
    <property type="component" value="Unassembled WGS sequence"/>
</dbReference>
<feature type="region of interest" description="Disordered" evidence="1">
    <location>
        <begin position="1"/>
        <end position="41"/>
    </location>
</feature>
<name>A0A0A0BCK5_9CELL</name>
<dbReference type="STRING" id="1408250.Q760_10175"/>
<gene>
    <name evidence="4" type="ORF">Q760_10175</name>
</gene>
<proteinExistence type="predicted"/>
<feature type="transmembrane region" description="Helical" evidence="2">
    <location>
        <begin position="236"/>
        <end position="262"/>
    </location>
</feature>
<comment type="caution">
    <text evidence="4">The sequence shown here is derived from an EMBL/GenBank/DDBJ whole genome shotgun (WGS) entry which is preliminary data.</text>
</comment>
<dbReference type="PANTHER" id="PTHR30590">
    <property type="entry name" value="INNER MEMBRANE PROTEIN"/>
    <property type="match status" value="1"/>
</dbReference>
<feature type="transmembrane region" description="Helical" evidence="2">
    <location>
        <begin position="283"/>
        <end position="304"/>
    </location>
</feature>
<feature type="transmembrane region" description="Helical" evidence="2">
    <location>
        <begin position="51"/>
        <end position="69"/>
    </location>
</feature>
<feature type="domain" description="DUF418" evidence="3">
    <location>
        <begin position="262"/>
        <end position="428"/>
    </location>
</feature>
<feature type="transmembrane region" description="Helical" evidence="2">
    <location>
        <begin position="386"/>
        <end position="408"/>
    </location>
</feature>
<feature type="transmembrane region" description="Helical" evidence="2">
    <location>
        <begin position="316"/>
        <end position="340"/>
    </location>
</feature>
<sequence>MSHLPTADASVAPQSLPAPAPDTELVAPSVAPPAPAAPVPGPVARSVAPDLARGMLLLFIASANVWGYLWSDAGWLDAGGRPAGGSSLDHLVDGVVAFVVDSRSKPMFAILYGFGLATMAARLAARGADRRTTRGVLARRSGVLIALGLVHAALLYAGDILAPYGATGLVALAFVHRSRATLVRWFVVGYVLSMTAGAIAVLGAFDSGSGAGDDPGAAAAVDPAALGYLTTVGERLVTVATATSLFTVSLMFVPHVVVGILLARAGWLTRPAEHRRRLGQVAVAAAVVNVVGGLPYALAVAQVWHPGETTLGVAELVHHVAGDVVGLGYVCLFGWLAAVWGERARGGVLSSAVAATGERSLTAYLLQSVMFAPLLSAWGLGLGGRIGTAQAAVLAVGVWLVTVLVAVAMHRAGRRGPFEVLVRRLAYGRTGAAASVPVTREGTRRGALPADGSTATG</sequence>
<keyword evidence="2" id="KW-0812">Transmembrane</keyword>
<feature type="transmembrane region" description="Helical" evidence="2">
    <location>
        <begin position="361"/>
        <end position="380"/>
    </location>
</feature>
<dbReference type="AlphaFoldDB" id="A0A0A0BCK5"/>
<keyword evidence="5" id="KW-1185">Reference proteome</keyword>
<dbReference type="OrthoDB" id="2388539at2"/>
<evidence type="ECO:0000256" key="2">
    <source>
        <dbReference type="SAM" id="Phobius"/>
    </source>
</evidence>
<keyword evidence="2" id="KW-0472">Membrane</keyword>
<dbReference type="PANTHER" id="PTHR30590:SF2">
    <property type="entry name" value="INNER MEMBRANE PROTEIN"/>
    <property type="match status" value="1"/>
</dbReference>
<feature type="transmembrane region" description="Helical" evidence="2">
    <location>
        <begin position="107"/>
        <end position="125"/>
    </location>
</feature>
<feature type="transmembrane region" description="Helical" evidence="2">
    <location>
        <begin position="137"/>
        <end position="154"/>
    </location>
</feature>
<dbReference type="Pfam" id="PF04235">
    <property type="entry name" value="DUF418"/>
    <property type="match status" value="1"/>
</dbReference>